<protein>
    <recommendedName>
        <fullName evidence="1">AAA-ATPase-like domain-containing protein</fullName>
    </recommendedName>
</protein>
<dbReference type="EMBL" id="NXNG01000001">
    <property type="protein sequence ID" value="PWT28724.1"/>
    <property type="molecule type" value="Genomic_DNA"/>
</dbReference>
<proteinExistence type="predicted"/>
<evidence type="ECO:0000313" key="2">
    <source>
        <dbReference type="EMBL" id="PWT28724.1"/>
    </source>
</evidence>
<gene>
    <name evidence="2" type="ORF">CPT75_17210</name>
</gene>
<dbReference type="RefSeq" id="WP_110073807.1">
    <property type="nucleotide sequence ID" value="NZ_CM009896.1"/>
</dbReference>
<accession>A0A317G3S6</accession>
<evidence type="ECO:0000259" key="1">
    <source>
        <dbReference type="Pfam" id="PF09820"/>
    </source>
</evidence>
<feature type="domain" description="AAA-ATPase-like" evidence="1">
    <location>
        <begin position="7"/>
        <end position="236"/>
    </location>
</feature>
<name>A0A317G3S6_BUTFI</name>
<comment type="caution">
    <text evidence="2">The sequence shown here is derived from an EMBL/GenBank/DDBJ whole genome shotgun (WGS) entry which is preliminary data.</text>
</comment>
<dbReference type="InterPro" id="IPR027417">
    <property type="entry name" value="P-loop_NTPase"/>
</dbReference>
<dbReference type="Gene3D" id="3.40.50.300">
    <property type="entry name" value="P-loop containing nucleotide triphosphate hydrolases"/>
    <property type="match status" value="1"/>
</dbReference>
<evidence type="ECO:0000313" key="3">
    <source>
        <dbReference type="Proteomes" id="UP000245488"/>
    </source>
</evidence>
<dbReference type="InterPro" id="IPR018631">
    <property type="entry name" value="AAA-ATPase-like_dom"/>
</dbReference>
<dbReference type="InterPro" id="IPR012547">
    <property type="entry name" value="PDDEXK_9"/>
</dbReference>
<dbReference type="Pfam" id="PF08011">
    <property type="entry name" value="PDDEXK_9"/>
    <property type="match status" value="1"/>
</dbReference>
<dbReference type="PANTHER" id="PTHR34825">
    <property type="entry name" value="CONSERVED PROTEIN, WITH A WEAK D-GALACTARATE DEHYDRATASE/ALTRONATE HYDROLASE DOMAIN"/>
    <property type="match status" value="1"/>
</dbReference>
<dbReference type="PANTHER" id="PTHR34825:SF1">
    <property type="entry name" value="AAA-ATPASE-LIKE DOMAIN-CONTAINING PROTEIN"/>
    <property type="match status" value="1"/>
</dbReference>
<dbReference type="Pfam" id="PF09820">
    <property type="entry name" value="AAA-ATPase_like"/>
    <property type="match status" value="1"/>
</dbReference>
<reference evidence="2 3" key="1">
    <citation type="submission" date="2017-09" db="EMBL/GenBank/DDBJ databases">
        <title>High-quality draft genome sequence of Butyrivibrio fibrisolvens INBov1, isolated from cow rumen.</title>
        <authorList>
            <person name="Rodriguez Hernaez J."/>
            <person name="Rivarola M."/>
            <person name="Paniego N."/>
            <person name="Cravero S."/>
            <person name="Ceron Cucchi M."/>
            <person name="Martinez M.C."/>
        </authorList>
    </citation>
    <scope>NUCLEOTIDE SEQUENCE [LARGE SCALE GENOMIC DNA]</scope>
    <source>
        <strain evidence="2 3">INBov1</strain>
    </source>
</reference>
<dbReference type="SUPFAM" id="SSF52540">
    <property type="entry name" value="P-loop containing nucleoside triphosphate hydrolases"/>
    <property type="match status" value="1"/>
</dbReference>
<organism evidence="2 3">
    <name type="scientific">Butyrivibrio fibrisolvens</name>
    <dbReference type="NCBI Taxonomy" id="831"/>
    <lineage>
        <taxon>Bacteria</taxon>
        <taxon>Bacillati</taxon>
        <taxon>Bacillota</taxon>
        <taxon>Clostridia</taxon>
        <taxon>Lachnospirales</taxon>
        <taxon>Lachnospiraceae</taxon>
        <taxon>Butyrivibrio</taxon>
    </lineage>
</organism>
<keyword evidence="3" id="KW-1185">Reference proteome</keyword>
<dbReference type="Proteomes" id="UP000245488">
    <property type="component" value="Chromosome"/>
</dbReference>
<sequence length="558" mass="64201">MAFTVSVGEADFAALRREKAYYVDKTRLIYELVHETNNKVTLFTRPRRFGKTLMMSMMENFFNIRKDSKALFQDLAIAEHESFCEEWMNQYPVLFVSFKDVEAENFDDAYKMLESRLADICKDLSDIGESDFVNVADKDIFERLMFGTAQKSEVKNSLKILMRMLNAVYGKPVILLIDEYDVPLAKASEKDTPDNKYYSNMLDVIKGIMSTALKDNEFLKFAVITGCLRIAKESIFTGTNNFASYSVLDEDFSGYFGFSKNEVEDMLKAADRLEKAEIIGQWYDGYVFGNNYLYCPWDVINYLSALKKRRNAAPKNYWKNTSHNSILLTFVKRTDFKVKGKFEILMNGGTIIQTISDELTYDTLHSSEDNLWSVLLMTGYITKADTDEYGDTVRLKIPNKEISSIFEDTVVRLFNETVDRNEQKNMMEAFWRGDAGEAGRILSDLLWKTISYNDYHEDYYHAFLAGAFVGIGYEVESNKEKGLGRPDILLKDDDNRRAIIIEAKKSDTESGMDKDCDEAIDQIITQKYAEGLYGYEQVLCFGAAFFQKQVKIKLLSKM</sequence>
<dbReference type="AlphaFoldDB" id="A0A317G3S6"/>